<evidence type="ECO:0000313" key="3">
    <source>
        <dbReference type="Proteomes" id="UP000037035"/>
    </source>
</evidence>
<evidence type="ECO:0000256" key="1">
    <source>
        <dbReference type="SAM" id="MobiDB-lite"/>
    </source>
</evidence>
<reference evidence="2 3" key="1">
    <citation type="submission" date="2015-08" db="EMBL/GenBank/DDBJ databases">
        <title>Next Generation Sequencing and Analysis of the Genome of Puccinia sorghi L Schw, the Causal Agent of Maize Common Rust.</title>
        <authorList>
            <person name="Rochi L."/>
            <person name="Burguener G."/>
            <person name="Darino M."/>
            <person name="Turjanski A."/>
            <person name="Kreff E."/>
            <person name="Dieguez M.J."/>
            <person name="Sacco F."/>
        </authorList>
    </citation>
    <scope>NUCLEOTIDE SEQUENCE [LARGE SCALE GENOMIC DNA]</scope>
    <source>
        <strain evidence="2 3">RO10H11247</strain>
    </source>
</reference>
<gene>
    <name evidence="2" type="ORF">VP01_6213g1</name>
</gene>
<feature type="compositionally biased region" description="Polar residues" evidence="1">
    <location>
        <begin position="143"/>
        <end position="156"/>
    </location>
</feature>
<dbReference type="VEuPathDB" id="FungiDB:VP01_6213g1"/>
<feature type="non-terminal residue" evidence="2">
    <location>
        <position position="196"/>
    </location>
</feature>
<keyword evidence="3" id="KW-1185">Reference proteome</keyword>
<name>A0A0L6UGN3_9BASI</name>
<accession>A0A0L6UGN3</accession>
<dbReference type="Proteomes" id="UP000037035">
    <property type="component" value="Unassembled WGS sequence"/>
</dbReference>
<sequence length="196" mass="22599">MGTAPPAFTGGKVLTIYQFLAIETLIGLKQCYMNAKRDEEYKIILWYLEVETILRLEGWDPYKERTIAKTLAKIAKEKLEDNPPKNKSRQFNYIQAKSPQEGNPTTMKEHFCRYKIPKKPTQQKHGIASNPTEQQQEEEEKQIPTSKVQQKQTSQPTKRKESQSCPSTDGNGGRRKMDANSRLCQGLQLHKEDTRQ</sequence>
<feature type="region of interest" description="Disordered" evidence="1">
    <location>
        <begin position="78"/>
        <end position="106"/>
    </location>
</feature>
<evidence type="ECO:0000313" key="2">
    <source>
        <dbReference type="EMBL" id="KNZ47693.1"/>
    </source>
</evidence>
<organism evidence="2 3">
    <name type="scientific">Puccinia sorghi</name>
    <dbReference type="NCBI Taxonomy" id="27349"/>
    <lineage>
        <taxon>Eukaryota</taxon>
        <taxon>Fungi</taxon>
        <taxon>Dikarya</taxon>
        <taxon>Basidiomycota</taxon>
        <taxon>Pucciniomycotina</taxon>
        <taxon>Pucciniomycetes</taxon>
        <taxon>Pucciniales</taxon>
        <taxon>Pucciniaceae</taxon>
        <taxon>Puccinia</taxon>
    </lineage>
</organism>
<dbReference type="AlphaFoldDB" id="A0A0L6UGN3"/>
<proteinExistence type="predicted"/>
<dbReference type="EMBL" id="LAVV01011512">
    <property type="protein sequence ID" value="KNZ47693.1"/>
    <property type="molecule type" value="Genomic_DNA"/>
</dbReference>
<comment type="caution">
    <text evidence="2">The sequence shown here is derived from an EMBL/GenBank/DDBJ whole genome shotgun (WGS) entry which is preliminary data.</text>
</comment>
<protein>
    <submittedName>
        <fullName evidence="2">Uncharacterized protein</fullName>
    </submittedName>
</protein>
<feature type="compositionally biased region" description="Polar residues" evidence="1">
    <location>
        <begin position="89"/>
        <end position="106"/>
    </location>
</feature>
<feature type="region of interest" description="Disordered" evidence="1">
    <location>
        <begin position="118"/>
        <end position="196"/>
    </location>
</feature>